<gene>
    <name evidence="1" type="ORF">ACFQ03_10050</name>
</gene>
<organism evidence="1 2">
    <name type="scientific">Paenibacillus residui</name>
    <dbReference type="NCBI Taxonomy" id="629724"/>
    <lineage>
        <taxon>Bacteria</taxon>
        <taxon>Bacillati</taxon>
        <taxon>Bacillota</taxon>
        <taxon>Bacilli</taxon>
        <taxon>Bacillales</taxon>
        <taxon>Paenibacillaceae</taxon>
        <taxon>Paenibacillus</taxon>
    </lineage>
</organism>
<evidence type="ECO:0000313" key="2">
    <source>
        <dbReference type="Proteomes" id="UP001597120"/>
    </source>
</evidence>
<sequence>MDSKTRQLINFTKAKFGLNNYYLQRYRFDREITPTNETVYTLSMEWFPNHADGLQEEDLNPEGTAVIEIDVHRQKIKSVTFVKGKTYAQEGIVFPNRNTQDIIRWVEAETGLTYGKQFQLRKEKEGELHFAECFEGVAVSPSGSIEVKWNPQGQLTSFLVYGQFPSHEQVKQETYALSLDRVESLAKEQIKLVHFPSHEQNKWIPVYAVEEVFVTNDGASTIPFELLGNARSSVRMDQTMVWDKPNERSQTAFEGKEIHWLEEITAEQAFANEPSPDSLPITEEERVACALAVKDFLSREFPDDTGQWTLRSLHREKGCIHATLRTAQPNPCVFQRKLVVLLDADTLQVHNFIDNQPLLDMFNSFEEAEEVKISGEQAYAKLKSRFELTPCYVYDAEQKQYRLCGKFDCSYGVHAVSGEILSLNEL</sequence>
<proteinExistence type="predicted"/>
<reference evidence="2" key="1">
    <citation type="journal article" date="2019" name="Int. J. Syst. Evol. Microbiol.">
        <title>The Global Catalogue of Microorganisms (GCM) 10K type strain sequencing project: providing services to taxonomists for standard genome sequencing and annotation.</title>
        <authorList>
            <consortium name="The Broad Institute Genomics Platform"/>
            <consortium name="The Broad Institute Genome Sequencing Center for Infectious Disease"/>
            <person name="Wu L."/>
            <person name="Ma J."/>
        </authorList>
    </citation>
    <scope>NUCLEOTIDE SEQUENCE [LARGE SCALE GENOMIC DNA]</scope>
    <source>
        <strain evidence="2">CCUG 57263</strain>
    </source>
</reference>
<evidence type="ECO:0000313" key="1">
    <source>
        <dbReference type="EMBL" id="MFD0869491.1"/>
    </source>
</evidence>
<name>A0ABW3D842_9BACL</name>
<keyword evidence="2" id="KW-1185">Reference proteome</keyword>
<comment type="caution">
    <text evidence="1">The sequence shown here is derived from an EMBL/GenBank/DDBJ whole genome shotgun (WGS) entry which is preliminary data.</text>
</comment>
<dbReference type="RefSeq" id="WP_379287884.1">
    <property type="nucleotide sequence ID" value="NZ_JBHTIU010000030.1"/>
</dbReference>
<evidence type="ECO:0008006" key="3">
    <source>
        <dbReference type="Google" id="ProtNLM"/>
    </source>
</evidence>
<protein>
    <recommendedName>
        <fullName evidence="3">DUF4901 domain-containing protein</fullName>
    </recommendedName>
</protein>
<dbReference type="EMBL" id="JBHTIU010000030">
    <property type="protein sequence ID" value="MFD0869491.1"/>
    <property type="molecule type" value="Genomic_DNA"/>
</dbReference>
<accession>A0ABW3D842</accession>
<dbReference type="Proteomes" id="UP001597120">
    <property type="component" value="Unassembled WGS sequence"/>
</dbReference>